<evidence type="ECO:0000256" key="8">
    <source>
        <dbReference type="RuleBase" id="RU364100"/>
    </source>
</evidence>
<dbReference type="EMBL" id="JBAWSY010000010">
    <property type="protein sequence ID" value="MEI4770623.1"/>
    <property type="molecule type" value="Genomic_DNA"/>
</dbReference>
<evidence type="ECO:0000256" key="6">
    <source>
        <dbReference type="ARBA" id="ARBA00023125"/>
    </source>
</evidence>
<keyword evidence="10" id="KW-1185">Reference proteome</keyword>
<dbReference type="EC" id="3.4.-.-" evidence="8"/>
<dbReference type="Pfam" id="PF02586">
    <property type="entry name" value="SRAP"/>
    <property type="match status" value="1"/>
</dbReference>
<organism evidence="9 10">
    <name type="scientific">Psychrobacillus mangrovi</name>
    <dbReference type="NCBI Taxonomy" id="3117745"/>
    <lineage>
        <taxon>Bacteria</taxon>
        <taxon>Bacillati</taxon>
        <taxon>Bacillota</taxon>
        <taxon>Bacilli</taxon>
        <taxon>Bacillales</taxon>
        <taxon>Bacillaceae</taxon>
        <taxon>Psychrobacillus</taxon>
    </lineage>
</organism>
<evidence type="ECO:0000256" key="4">
    <source>
        <dbReference type="ARBA" id="ARBA00022801"/>
    </source>
</evidence>
<keyword evidence="6" id="KW-0238">DNA-binding</keyword>
<comment type="similarity">
    <text evidence="1 8">Belongs to the SOS response-associated peptidase family.</text>
</comment>
<gene>
    <name evidence="9" type="ORF">WAX74_13385</name>
</gene>
<evidence type="ECO:0000256" key="5">
    <source>
        <dbReference type="ARBA" id="ARBA00023124"/>
    </source>
</evidence>
<proteinExistence type="inferred from homology"/>
<sequence length="223" mass="25741">MCGRYTLFTNYEQLIDRFDIAISMEEEFYTPSFNIAPSQQVVAIINDGKNNRMGPLKWGLVPPFAKDEKIGYKMINARSETVDEKPSFRQAFLKRRCLIPMDSFYEWKTNSDGKVPMRIKMKSDEVFTVAGLWEIWKAPNGKKTYTCTLLTTEANTLMKDIHHRMPVILKRENEKEWLDSSLQDKEELKSLLVAYDASLMEAFPVSSEVNSPKNNHIGLLNSL</sequence>
<keyword evidence="7" id="KW-0456">Lyase</keyword>
<dbReference type="Gene3D" id="3.90.1680.10">
    <property type="entry name" value="SOS response associated peptidase-like"/>
    <property type="match status" value="1"/>
</dbReference>
<evidence type="ECO:0000256" key="7">
    <source>
        <dbReference type="ARBA" id="ARBA00023239"/>
    </source>
</evidence>
<dbReference type="PANTHER" id="PTHR13604">
    <property type="entry name" value="DC12-RELATED"/>
    <property type="match status" value="1"/>
</dbReference>
<evidence type="ECO:0000256" key="1">
    <source>
        <dbReference type="ARBA" id="ARBA00008136"/>
    </source>
</evidence>
<evidence type="ECO:0000313" key="9">
    <source>
        <dbReference type="EMBL" id="MEI4770623.1"/>
    </source>
</evidence>
<comment type="caution">
    <text evidence="9">The sequence shown here is derived from an EMBL/GenBank/DDBJ whole genome shotgun (WGS) entry which is preliminary data.</text>
</comment>
<dbReference type="RefSeq" id="WP_336498187.1">
    <property type="nucleotide sequence ID" value="NZ_JBAWSY010000010.1"/>
</dbReference>
<accession>A0ABU8F6I3</accession>
<protein>
    <recommendedName>
        <fullName evidence="8">Abasic site processing protein</fullName>
        <ecNumber evidence="8">3.4.-.-</ecNumber>
    </recommendedName>
</protein>
<keyword evidence="3" id="KW-0227">DNA damage</keyword>
<dbReference type="InterPro" id="IPR036590">
    <property type="entry name" value="SRAP-like"/>
</dbReference>
<evidence type="ECO:0000256" key="3">
    <source>
        <dbReference type="ARBA" id="ARBA00022763"/>
    </source>
</evidence>
<name>A0ABU8F6I3_9BACI</name>
<keyword evidence="4 8" id="KW-0378">Hydrolase</keyword>
<dbReference type="Proteomes" id="UP001364890">
    <property type="component" value="Unassembled WGS sequence"/>
</dbReference>
<keyword evidence="2 8" id="KW-0645">Protease</keyword>
<dbReference type="SUPFAM" id="SSF143081">
    <property type="entry name" value="BB1717-like"/>
    <property type="match status" value="1"/>
</dbReference>
<evidence type="ECO:0000256" key="2">
    <source>
        <dbReference type="ARBA" id="ARBA00022670"/>
    </source>
</evidence>
<dbReference type="InterPro" id="IPR003738">
    <property type="entry name" value="SRAP"/>
</dbReference>
<evidence type="ECO:0000313" key="10">
    <source>
        <dbReference type="Proteomes" id="UP001364890"/>
    </source>
</evidence>
<dbReference type="PANTHER" id="PTHR13604:SF0">
    <property type="entry name" value="ABASIC SITE PROCESSING PROTEIN HMCES"/>
    <property type="match status" value="1"/>
</dbReference>
<keyword evidence="5" id="KW-0190">Covalent protein-DNA linkage</keyword>
<reference evidence="9 10" key="1">
    <citation type="submission" date="2024-01" db="EMBL/GenBank/DDBJ databases">
        <title>Seven novel Bacillus-like species.</title>
        <authorList>
            <person name="Liu G."/>
        </authorList>
    </citation>
    <scope>NUCLEOTIDE SEQUENCE [LARGE SCALE GENOMIC DNA]</scope>
    <source>
        <strain evidence="9 10">FJAT-51614</strain>
    </source>
</reference>